<dbReference type="Pfam" id="PF07714">
    <property type="entry name" value="PK_Tyr_Ser-Thr"/>
    <property type="match status" value="1"/>
</dbReference>
<keyword evidence="2" id="KW-0449">Lipoprotein</keyword>
<dbReference type="EC" id="2.7.11.1" evidence="2"/>
<dbReference type="AlphaFoldDB" id="A0A8S2A418"/>
<dbReference type="InterPro" id="IPR020635">
    <property type="entry name" value="Tyr_kinase_cat_dom"/>
</dbReference>
<reference evidence="4" key="1">
    <citation type="submission" date="2021-01" db="EMBL/GenBank/DDBJ databases">
        <authorList>
            <person name="Bezrukov I."/>
        </authorList>
    </citation>
    <scope>NUCLEOTIDE SEQUENCE</scope>
</reference>
<comment type="catalytic activity">
    <reaction evidence="2">
        <text>L-seryl-[protein] + ATP = O-phospho-L-seryl-[protein] + ADP + H(+)</text>
        <dbReference type="Rhea" id="RHEA:17989"/>
        <dbReference type="Rhea" id="RHEA-COMP:9863"/>
        <dbReference type="Rhea" id="RHEA-COMP:11604"/>
        <dbReference type="ChEBI" id="CHEBI:15378"/>
        <dbReference type="ChEBI" id="CHEBI:29999"/>
        <dbReference type="ChEBI" id="CHEBI:30616"/>
        <dbReference type="ChEBI" id="CHEBI:83421"/>
        <dbReference type="ChEBI" id="CHEBI:456216"/>
        <dbReference type="EC" id="2.7.11.1"/>
    </reaction>
</comment>
<dbReference type="GO" id="GO:0009742">
    <property type="term" value="P:brassinosteroid mediated signaling pathway"/>
    <property type="evidence" value="ECO:0007669"/>
    <property type="project" value="UniProtKB-UniRule"/>
</dbReference>
<dbReference type="Gene3D" id="1.10.510.10">
    <property type="entry name" value="Transferase(Phosphotransferase) domain 1"/>
    <property type="match status" value="1"/>
</dbReference>
<comment type="similarity">
    <text evidence="1 2">Belongs to the protein kinase superfamily. Ser/Thr protein kinase family.</text>
</comment>
<dbReference type="SMART" id="SM00219">
    <property type="entry name" value="TyrKc"/>
    <property type="match status" value="1"/>
</dbReference>
<comment type="function">
    <text evidence="2">Serine/threonine kinase that acts as positive regulator of brassinosteroid (BR) signaling downstream of the receptor kinase BRI1.</text>
</comment>
<evidence type="ECO:0000313" key="5">
    <source>
        <dbReference type="Proteomes" id="UP000682877"/>
    </source>
</evidence>
<evidence type="ECO:0000313" key="4">
    <source>
        <dbReference type="EMBL" id="CAE5985942.1"/>
    </source>
</evidence>
<dbReference type="Gene3D" id="3.30.200.20">
    <property type="entry name" value="Phosphorylase Kinase, domain 1"/>
    <property type="match status" value="1"/>
</dbReference>
<evidence type="ECO:0000259" key="3">
    <source>
        <dbReference type="PROSITE" id="PS50011"/>
    </source>
</evidence>
<keyword evidence="2" id="KW-0472">Membrane</keyword>
<keyword evidence="2" id="KW-1070">Brassinosteroid signaling pathway</keyword>
<evidence type="ECO:0000256" key="2">
    <source>
        <dbReference type="RuleBase" id="RU369005"/>
    </source>
</evidence>
<dbReference type="InterPro" id="IPR011009">
    <property type="entry name" value="Kinase-like_dom_sf"/>
</dbReference>
<protein>
    <recommendedName>
        <fullName evidence="2">Serine/threonine-protein kinase BSK</fullName>
        <ecNumber evidence="2">2.7.11.1</ecNumber>
    </recommendedName>
    <alternativeName>
        <fullName evidence="2">Brassinosteroid-signaling kinase</fullName>
    </alternativeName>
</protein>
<keyword evidence="2" id="KW-0067">ATP-binding</keyword>
<keyword evidence="2" id="KW-0519">Myristate</keyword>
<dbReference type="PROSITE" id="PS50011">
    <property type="entry name" value="PROTEIN_KINASE_DOM"/>
    <property type="match status" value="1"/>
</dbReference>
<comment type="catalytic activity">
    <reaction evidence="2">
        <text>L-threonyl-[protein] + ATP = O-phospho-L-threonyl-[protein] + ADP + H(+)</text>
        <dbReference type="Rhea" id="RHEA:46608"/>
        <dbReference type="Rhea" id="RHEA-COMP:11060"/>
        <dbReference type="Rhea" id="RHEA-COMP:11605"/>
        <dbReference type="ChEBI" id="CHEBI:15378"/>
        <dbReference type="ChEBI" id="CHEBI:30013"/>
        <dbReference type="ChEBI" id="CHEBI:30616"/>
        <dbReference type="ChEBI" id="CHEBI:61977"/>
        <dbReference type="ChEBI" id="CHEBI:456216"/>
        <dbReference type="EC" id="2.7.11.1"/>
    </reaction>
</comment>
<keyword evidence="2" id="KW-0723">Serine/threonine-protein kinase</keyword>
<evidence type="ECO:0000256" key="1">
    <source>
        <dbReference type="ARBA" id="ARBA00008684"/>
    </source>
</evidence>
<dbReference type="GO" id="GO:0005524">
    <property type="term" value="F:ATP binding"/>
    <property type="evidence" value="ECO:0007669"/>
    <property type="project" value="UniProtKB-UniRule"/>
</dbReference>
<dbReference type="PANTHER" id="PTHR45863">
    <property type="entry name" value="SERINE/THREONINE-PROTEIN KINASE BSK5"/>
    <property type="match status" value="1"/>
</dbReference>
<dbReference type="SUPFAM" id="SSF56112">
    <property type="entry name" value="Protein kinase-like (PK-like)"/>
    <property type="match status" value="1"/>
</dbReference>
<dbReference type="InterPro" id="IPR045845">
    <property type="entry name" value="BSK"/>
</dbReference>
<sequence length="320" mass="36179">MGCGCFSMPLENQHDELKNDGFSDWPFIEFFLSDLTKATKNFSANEIISENREESSNVVYKGLLSEILDFVAIKRFKNSEWSDHEEFAEDAKAVGELKHKRLVNLIGYCCDEDERLLVAEFMPNDNLATRLFNQSINKFLAFSVLNPNLLAFTEKNQTMEWSMRLRVGYCIAEALEYCNSAGFASYNNLSAYSVLFDKDGDPCLSSFGLIKAINYDRSQRTRGIVNPKSVTYRFGTILVNLLTGKQVPPSHAPEMINGKCVTELMDPNLKGKFSAEEAFVVYKLASQCLQCENRKSLITKELVATLKALQTKTQVSRLLL</sequence>
<dbReference type="GO" id="GO:0005886">
    <property type="term" value="C:plasma membrane"/>
    <property type="evidence" value="ECO:0007669"/>
    <property type="project" value="UniProtKB-SubCell"/>
</dbReference>
<feature type="domain" description="Protein kinase" evidence="3">
    <location>
        <begin position="1"/>
        <end position="320"/>
    </location>
</feature>
<keyword evidence="5" id="KW-1185">Reference proteome</keyword>
<keyword evidence="2" id="KW-0808">Transferase</keyword>
<dbReference type="GO" id="GO:0004713">
    <property type="term" value="F:protein tyrosine kinase activity"/>
    <property type="evidence" value="ECO:0007669"/>
    <property type="project" value="InterPro"/>
</dbReference>
<name>A0A8S2A418_ARAAE</name>
<keyword evidence="2" id="KW-0547">Nucleotide-binding</keyword>
<comment type="subunit">
    <text evidence="2">Interacts with BRI1.</text>
</comment>
<organism evidence="4 5">
    <name type="scientific">Arabidopsis arenosa</name>
    <name type="common">Sand rock-cress</name>
    <name type="synonym">Cardaminopsis arenosa</name>
    <dbReference type="NCBI Taxonomy" id="38785"/>
    <lineage>
        <taxon>Eukaryota</taxon>
        <taxon>Viridiplantae</taxon>
        <taxon>Streptophyta</taxon>
        <taxon>Embryophyta</taxon>
        <taxon>Tracheophyta</taxon>
        <taxon>Spermatophyta</taxon>
        <taxon>Magnoliopsida</taxon>
        <taxon>eudicotyledons</taxon>
        <taxon>Gunneridae</taxon>
        <taxon>Pentapetalae</taxon>
        <taxon>rosids</taxon>
        <taxon>malvids</taxon>
        <taxon>Brassicales</taxon>
        <taxon>Brassicaceae</taxon>
        <taxon>Camelineae</taxon>
        <taxon>Arabidopsis</taxon>
    </lineage>
</organism>
<dbReference type="PANTHER" id="PTHR45863:SF10">
    <property type="entry name" value="SERINE_THREONINE-PROTEIN KINASE BSK-RELATED"/>
    <property type="match status" value="1"/>
</dbReference>
<dbReference type="Proteomes" id="UP000682877">
    <property type="component" value="Chromosome 3"/>
</dbReference>
<proteinExistence type="inferred from homology"/>
<dbReference type="GO" id="GO:0106310">
    <property type="term" value="F:protein serine kinase activity"/>
    <property type="evidence" value="ECO:0007669"/>
    <property type="project" value="UniProtKB-UniRule"/>
</dbReference>
<dbReference type="EMBL" id="LR999453">
    <property type="protein sequence ID" value="CAE5985942.1"/>
    <property type="molecule type" value="Genomic_DNA"/>
</dbReference>
<dbReference type="GO" id="GO:0004674">
    <property type="term" value="F:protein serine/threonine kinase activity"/>
    <property type="evidence" value="ECO:0007669"/>
    <property type="project" value="UniProtKB-UniRule"/>
</dbReference>
<comment type="subcellular location">
    <subcellularLocation>
        <location evidence="2">Cell membrane</location>
        <topology evidence="2">Lipid-anchor</topology>
    </subcellularLocation>
</comment>
<dbReference type="GO" id="GO:0012505">
    <property type="term" value="C:endomembrane system"/>
    <property type="evidence" value="ECO:0007669"/>
    <property type="project" value="UniProtKB-SubCell"/>
</dbReference>
<accession>A0A8S2A418</accession>
<keyword evidence="2" id="KW-0418">Kinase</keyword>
<gene>
    <name evidence="4" type="ORF">AARE701A_LOCUS8777</name>
</gene>
<dbReference type="InterPro" id="IPR000719">
    <property type="entry name" value="Prot_kinase_dom"/>
</dbReference>
<keyword evidence="2" id="KW-1003">Cell membrane</keyword>
<dbReference type="InterPro" id="IPR001245">
    <property type="entry name" value="Ser-Thr/Tyr_kinase_cat_dom"/>
</dbReference>